<dbReference type="EMBL" id="JAUIRO010000004">
    <property type="protein sequence ID" value="KAK0718325.1"/>
    <property type="molecule type" value="Genomic_DNA"/>
</dbReference>
<dbReference type="Gene3D" id="3.30.40.10">
    <property type="entry name" value="Zinc/RING finger domain, C3HC4 (zinc finger)"/>
    <property type="match status" value="1"/>
</dbReference>
<protein>
    <recommendedName>
        <fullName evidence="5">RING-type domain-containing protein</fullName>
    </recommendedName>
</protein>
<dbReference type="SMART" id="SM00184">
    <property type="entry name" value="RING"/>
    <property type="match status" value="1"/>
</dbReference>
<keyword evidence="3" id="KW-0862">Zinc</keyword>
<name>A0AA40DWN1_9PEZI</name>
<dbReference type="InterPro" id="IPR013083">
    <property type="entry name" value="Znf_RING/FYVE/PHD"/>
</dbReference>
<dbReference type="PROSITE" id="PS00518">
    <property type="entry name" value="ZF_RING_1"/>
    <property type="match status" value="1"/>
</dbReference>
<evidence type="ECO:0000256" key="1">
    <source>
        <dbReference type="ARBA" id="ARBA00022723"/>
    </source>
</evidence>
<dbReference type="Pfam" id="PF00097">
    <property type="entry name" value="zf-C3HC4"/>
    <property type="match status" value="1"/>
</dbReference>
<comment type="caution">
    <text evidence="6">The sequence shown here is derived from an EMBL/GenBank/DDBJ whole genome shotgun (WGS) entry which is preliminary data.</text>
</comment>
<sequence length="212" mass="24228">MAEHEEDDGDDEVEREKLALMLPTGSSNFAPKPLMTFMVYKPEMQCEICWTTGLELPEDPSLGGESDPEVDNATPELLPCGHVFCHECITRWYEGKNYFCPSCKAELVYGCDRDHSIPPIPLAQSTIGGIPKTLPEGGEIPARCTDCEESVIKDRQAVILRELRGRIAELQHQFREGDEDAERQLADFYRHQEVLREDQQELNFRKFTYSSW</sequence>
<gene>
    <name evidence="6" type="ORF">B0T26DRAFT_326448</name>
</gene>
<keyword evidence="7" id="KW-1185">Reference proteome</keyword>
<evidence type="ECO:0000313" key="6">
    <source>
        <dbReference type="EMBL" id="KAK0718325.1"/>
    </source>
</evidence>
<evidence type="ECO:0000313" key="7">
    <source>
        <dbReference type="Proteomes" id="UP001172101"/>
    </source>
</evidence>
<evidence type="ECO:0000256" key="4">
    <source>
        <dbReference type="PROSITE-ProRule" id="PRU00175"/>
    </source>
</evidence>
<keyword evidence="1" id="KW-0479">Metal-binding</keyword>
<dbReference type="RefSeq" id="XP_060297118.1">
    <property type="nucleotide sequence ID" value="XM_060434385.1"/>
</dbReference>
<evidence type="ECO:0000256" key="2">
    <source>
        <dbReference type="ARBA" id="ARBA00022771"/>
    </source>
</evidence>
<reference evidence="6" key="1">
    <citation type="submission" date="2023-06" db="EMBL/GenBank/DDBJ databases">
        <title>Genome-scale phylogeny and comparative genomics of the fungal order Sordariales.</title>
        <authorList>
            <consortium name="Lawrence Berkeley National Laboratory"/>
            <person name="Hensen N."/>
            <person name="Bonometti L."/>
            <person name="Westerberg I."/>
            <person name="Brannstrom I.O."/>
            <person name="Guillou S."/>
            <person name="Cros-Aarteil S."/>
            <person name="Calhoun S."/>
            <person name="Haridas S."/>
            <person name="Kuo A."/>
            <person name="Mondo S."/>
            <person name="Pangilinan J."/>
            <person name="Riley R."/>
            <person name="LaButti K."/>
            <person name="Andreopoulos B."/>
            <person name="Lipzen A."/>
            <person name="Chen C."/>
            <person name="Yanf M."/>
            <person name="Daum C."/>
            <person name="Ng V."/>
            <person name="Clum A."/>
            <person name="Steindorff A."/>
            <person name="Ohm R."/>
            <person name="Martin F."/>
            <person name="Silar P."/>
            <person name="Natvig D."/>
            <person name="Lalanne C."/>
            <person name="Gautier V."/>
            <person name="Ament-velasquez S.L."/>
            <person name="Kruys A."/>
            <person name="Hutchinson M.I."/>
            <person name="Powell A.J."/>
            <person name="Barry K."/>
            <person name="Miller A.N."/>
            <person name="Grigoriev I.V."/>
            <person name="Debuchy R."/>
            <person name="Gladieux P."/>
            <person name="Thoren M.H."/>
            <person name="Johannesson H."/>
        </authorList>
    </citation>
    <scope>NUCLEOTIDE SEQUENCE</scope>
    <source>
        <strain evidence="6">SMH2392-1A</strain>
    </source>
</reference>
<dbReference type="PROSITE" id="PS50089">
    <property type="entry name" value="ZF_RING_2"/>
    <property type="match status" value="1"/>
</dbReference>
<evidence type="ECO:0000259" key="5">
    <source>
        <dbReference type="PROSITE" id="PS50089"/>
    </source>
</evidence>
<accession>A0AA40DWN1</accession>
<dbReference type="Proteomes" id="UP001172101">
    <property type="component" value="Unassembled WGS sequence"/>
</dbReference>
<dbReference type="AlphaFoldDB" id="A0AA40DWN1"/>
<proteinExistence type="predicted"/>
<feature type="domain" description="RING-type" evidence="5">
    <location>
        <begin position="46"/>
        <end position="104"/>
    </location>
</feature>
<dbReference type="GO" id="GO:0008270">
    <property type="term" value="F:zinc ion binding"/>
    <property type="evidence" value="ECO:0007669"/>
    <property type="project" value="UniProtKB-KW"/>
</dbReference>
<dbReference type="CDD" id="cd16449">
    <property type="entry name" value="RING-HC"/>
    <property type="match status" value="1"/>
</dbReference>
<evidence type="ECO:0000256" key="3">
    <source>
        <dbReference type="ARBA" id="ARBA00022833"/>
    </source>
</evidence>
<dbReference type="SUPFAM" id="SSF57850">
    <property type="entry name" value="RING/U-box"/>
    <property type="match status" value="1"/>
</dbReference>
<keyword evidence="2 4" id="KW-0863">Zinc-finger</keyword>
<organism evidence="6 7">
    <name type="scientific">Lasiosphaeria miniovina</name>
    <dbReference type="NCBI Taxonomy" id="1954250"/>
    <lineage>
        <taxon>Eukaryota</taxon>
        <taxon>Fungi</taxon>
        <taxon>Dikarya</taxon>
        <taxon>Ascomycota</taxon>
        <taxon>Pezizomycotina</taxon>
        <taxon>Sordariomycetes</taxon>
        <taxon>Sordariomycetidae</taxon>
        <taxon>Sordariales</taxon>
        <taxon>Lasiosphaeriaceae</taxon>
        <taxon>Lasiosphaeria</taxon>
    </lineage>
</organism>
<dbReference type="InterPro" id="IPR017907">
    <property type="entry name" value="Znf_RING_CS"/>
</dbReference>
<dbReference type="GeneID" id="85317655"/>
<dbReference type="InterPro" id="IPR001841">
    <property type="entry name" value="Znf_RING"/>
</dbReference>
<dbReference type="InterPro" id="IPR018957">
    <property type="entry name" value="Znf_C3HC4_RING-type"/>
</dbReference>